<keyword evidence="2" id="KW-1185">Reference proteome</keyword>
<organism evidence="1 2">
    <name type="scientific">Janibacter alkaliphilus</name>
    <dbReference type="NCBI Taxonomy" id="1069963"/>
    <lineage>
        <taxon>Bacteria</taxon>
        <taxon>Bacillati</taxon>
        <taxon>Actinomycetota</taxon>
        <taxon>Actinomycetes</taxon>
        <taxon>Micrococcales</taxon>
        <taxon>Intrasporangiaceae</taxon>
        <taxon>Janibacter</taxon>
    </lineage>
</organism>
<name>A0A852X8R4_9MICO</name>
<comment type="caution">
    <text evidence="1">The sequence shown here is derived from an EMBL/GenBank/DDBJ whole genome shotgun (WGS) entry which is preliminary data.</text>
</comment>
<protein>
    <submittedName>
        <fullName evidence="1">Uncharacterized protein</fullName>
    </submittedName>
</protein>
<reference evidence="1 2" key="1">
    <citation type="submission" date="2020-07" db="EMBL/GenBank/DDBJ databases">
        <title>Sequencing the genomes of 1000 actinobacteria strains.</title>
        <authorList>
            <person name="Klenk H.-P."/>
        </authorList>
    </citation>
    <scope>NUCLEOTIDE SEQUENCE [LARGE SCALE GENOMIC DNA]</scope>
    <source>
        <strain evidence="1 2">DSM 24723</strain>
    </source>
</reference>
<evidence type="ECO:0000313" key="1">
    <source>
        <dbReference type="EMBL" id="NYG36714.1"/>
    </source>
</evidence>
<dbReference type="RefSeq" id="WP_179462173.1">
    <property type="nucleotide sequence ID" value="NZ_JACBZX010000001.1"/>
</dbReference>
<accession>A0A852X8R4</accession>
<proteinExistence type="predicted"/>
<sequence length="49" mass="5292">MATRTNTTTGATAVATWSSVTRGDTVQKWADDIAAYEASHDYRDPTGSR</sequence>
<dbReference type="AlphaFoldDB" id="A0A852X8R4"/>
<evidence type="ECO:0000313" key="2">
    <source>
        <dbReference type="Proteomes" id="UP000592181"/>
    </source>
</evidence>
<dbReference type="EMBL" id="JACBZX010000001">
    <property type="protein sequence ID" value="NYG36714.1"/>
    <property type="molecule type" value="Genomic_DNA"/>
</dbReference>
<dbReference type="Proteomes" id="UP000592181">
    <property type="component" value="Unassembled WGS sequence"/>
</dbReference>
<gene>
    <name evidence="1" type="ORF">BJY28_001183</name>
</gene>